<comment type="caution">
    <text evidence="1">The sequence shown here is derived from an EMBL/GenBank/DDBJ whole genome shotgun (WGS) entry which is preliminary data.</text>
</comment>
<keyword evidence="2" id="KW-1185">Reference proteome</keyword>
<name>A0A3R7KE94_9TRYP</name>
<proteinExistence type="predicted"/>
<dbReference type="Proteomes" id="UP000284403">
    <property type="component" value="Unassembled WGS sequence"/>
</dbReference>
<dbReference type="AlphaFoldDB" id="A0A3R7KE94"/>
<dbReference type="RefSeq" id="XP_029225413.1">
    <property type="nucleotide sequence ID" value="XM_029374482.1"/>
</dbReference>
<evidence type="ECO:0000313" key="1">
    <source>
        <dbReference type="EMBL" id="RNF06246.1"/>
    </source>
</evidence>
<dbReference type="GeneID" id="40321230"/>
<gene>
    <name evidence="1" type="ORF">Tco025E_07619</name>
</gene>
<accession>A0A3R7KE94</accession>
<organism evidence="1 2">
    <name type="scientific">Trypanosoma conorhini</name>
    <dbReference type="NCBI Taxonomy" id="83891"/>
    <lineage>
        <taxon>Eukaryota</taxon>
        <taxon>Discoba</taxon>
        <taxon>Euglenozoa</taxon>
        <taxon>Kinetoplastea</taxon>
        <taxon>Metakinetoplastina</taxon>
        <taxon>Trypanosomatida</taxon>
        <taxon>Trypanosomatidae</taxon>
        <taxon>Trypanosoma</taxon>
    </lineage>
</organism>
<reference evidence="1 2" key="1">
    <citation type="journal article" date="2018" name="BMC Genomics">
        <title>Genomic comparison of Trypanosoma conorhini and Trypanosoma rangeli to Trypanosoma cruzi strains of high and low virulence.</title>
        <authorList>
            <person name="Bradwell K.R."/>
            <person name="Koparde V.N."/>
            <person name="Matveyev A.V."/>
            <person name="Serrano M.G."/>
            <person name="Alves J.M."/>
            <person name="Parikh H."/>
            <person name="Huang B."/>
            <person name="Lee V."/>
            <person name="Espinosa-Alvarez O."/>
            <person name="Ortiz P.A."/>
            <person name="Costa-Martins A.G."/>
            <person name="Teixeira M.M."/>
            <person name="Buck G.A."/>
        </authorList>
    </citation>
    <scope>NUCLEOTIDE SEQUENCE [LARGE SCALE GENOMIC DNA]</scope>
    <source>
        <strain evidence="1 2">025E</strain>
    </source>
</reference>
<sequence>MVATLARWDQGRMAAVDSRCCFDGALESRFPLHRCQLACMSVSLCVCVCVYGQSERARDRFHATFMRDCEASHFLALEVVAGDTRWELHAPQPECGTLQ</sequence>
<protein>
    <submittedName>
        <fullName evidence="1">Uncharacterized protein</fullName>
    </submittedName>
</protein>
<evidence type="ECO:0000313" key="2">
    <source>
        <dbReference type="Proteomes" id="UP000284403"/>
    </source>
</evidence>
<dbReference type="EMBL" id="MKKU01000606">
    <property type="protein sequence ID" value="RNF06246.1"/>
    <property type="molecule type" value="Genomic_DNA"/>
</dbReference>